<feature type="compositionally biased region" description="Basic and acidic residues" evidence="1">
    <location>
        <begin position="37"/>
        <end position="51"/>
    </location>
</feature>
<dbReference type="InterPro" id="IPR009642">
    <property type="entry name" value="DUF1236"/>
</dbReference>
<feature type="compositionally biased region" description="Polar residues" evidence="1">
    <location>
        <begin position="113"/>
        <end position="132"/>
    </location>
</feature>
<accession>A0A9X1AC55</accession>
<feature type="region of interest" description="Disordered" evidence="1">
    <location>
        <begin position="1"/>
        <end position="132"/>
    </location>
</feature>
<keyword evidence="3" id="KW-1185">Reference proteome</keyword>
<sequence>MALGLGIASGPSWVQTEQPAQGQATECAAGAQSADCPKPEGSKGSKQDRVAPEGGAATEGSGTTSEGTAQPEKPAADAQKPKASEQGQASEPAGGQQAEQPKQPASGTDAEQPAQSGQGEQPKQGEATQQNVNITIEQKTEITQIIKEEKVEPITVNVDVSVGVVVPQTVKVKLRPLPPRIVKIVPAYADYLFFLLADGRIVIVEPSTLKIVVILV</sequence>
<protein>
    <submittedName>
        <fullName evidence="2">DUF1236 domain-containing protein</fullName>
    </submittedName>
</protein>
<feature type="compositionally biased region" description="Polar residues" evidence="1">
    <location>
        <begin position="97"/>
        <end position="106"/>
    </location>
</feature>
<dbReference type="AlphaFoldDB" id="A0A9X1AC55"/>
<reference evidence="2" key="2">
    <citation type="submission" date="2021-03" db="EMBL/GenBank/DDBJ databases">
        <authorList>
            <person name="Artuso I."/>
            <person name="Turrini P."/>
            <person name="Pirolo M."/>
            <person name="Lugli G.A."/>
            <person name="Ventura M."/>
            <person name="Visca P."/>
        </authorList>
    </citation>
    <scope>NUCLEOTIDE SEQUENCE</scope>
    <source>
        <strain evidence="2">LMG 26462</strain>
    </source>
</reference>
<evidence type="ECO:0000313" key="2">
    <source>
        <dbReference type="EMBL" id="MBT1157133.1"/>
    </source>
</evidence>
<organism evidence="2 3">
    <name type="scientific">Aminobacter anthyllidis</name>
    <dbReference type="NCBI Taxonomy" id="1035067"/>
    <lineage>
        <taxon>Bacteria</taxon>
        <taxon>Pseudomonadati</taxon>
        <taxon>Pseudomonadota</taxon>
        <taxon>Alphaproteobacteria</taxon>
        <taxon>Hyphomicrobiales</taxon>
        <taxon>Phyllobacteriaceae</taxon>
        <taxon>Aminobacter</taxon>
    </lineage>
</organism>
<feature type="compositionally biased region" description="Polar residues" evidence="1">
    <location>
        <begin position="12"/>
        <end position="24"/>
    </location>
</feature>
<reference evidence="2" key="1">
    <citation type="journal article" date="2021" name="Microorganisms">
        <title>Phylogenomic Reconstruction and Metabolic Potential of the Genus Aminobacter.</title>
        <authorList>
            <person name="Artuso I."/>
            <person name="Turrini P."/>
            <person name="Pirolo M."/>
            <person name="Lugli G.A."/>
            <person name="Ventura M."/>
            <person name="Visca P."/>
        </authorList>
    </citation>
    <scope>NUCLEOTIDE SEQUENCE</scope>
    <source>
        <strain evidence="2">LMG 26462</strain>
    </source>
</reference>
<comment type="caution">
    <text evidence="2">The sequence shown here is derived from an EMBL/GenBank/DDBJ whole genome shotgun (WGS) entry which is preliminary data.</text>
</comment>
<dbReference type="Pfam" id="PF06823">
    <property type="entry name" value="DUF1236"/>
    <property type="match status" value="1"/>
</dbReference>
<feature type="compositionally biased region" description="Low complexity" evidence="1">
    <location>
        <begin position="53"/>
        <end position="69"/>
    </location>
</feature>
<dbReference type="Proteomes" id="UP001138921">
    <property type="component" value="Unassembled WGS sequence"/>
</dbReference>
<proteinExistence type="predicted"/>
<dbReference type="EMBL" id="JAFLWW010000004">
    <property type="protein sequence ID" value="MBT1157133.1"/>
    <property type="molecule type" value="Genomic_DNA"/>
</dbReference>
<evidence type="ECO:0000313" key="3">
    <source>
        <dbReference type="Proteomes" id="UP001138921"/>
    </source>
</evidence>
<name>A0A9X1AC55_9HYPH</name>
<evidence type="ECO:0000256" key="1">
    <source>
        <dbReference type="SAM" id="MobiDB-lite"/>
    </source>
</evidence>
<gene>
    <name evidence="2" type="ORF">J1C56_16175</name>
</gene>